<keyword evidence="13" id="KW-1185">Reference proteome</keyword>
<dbReference type="EC" id="2.7.11.1" evidence="1"/>
<evidence type="ECO:0000256" key="6">
    <source>
        <dbReference type="ARBA" id="ARBA00022840"/>
    </source>
</evidence>
<feature type="region of interest" description="Disordered" evidence="10">
    <location>
        <begin position="408"/>
        <end position="444"/>
    </location>
</feature>
<evidence type="ECO:0000256" key="2">
    <source>
        <dbReference type="ARBA" id="ARBA00022527"/>
    </source>
</evidence>
<evidence type="ECO:0000256" key="3">
    <source>
        <dbReference type="ARBA" id="ARBA00022679"/>
    </source>
</evidence>
<comment type="caution">
    <text evidence="12">The sequence shown here is derived from an EMBL/GenBank/DDBJ whole genome shotgun (WGS) entry which is preliminary data.</text>
</comment>
<evidence type="ECO:0000313" key="13">
    <source>
        <dbReference type="Proteomes" id="UP001464891"/>
    </source>
</evidence>
<accession>A0ABV0JCY8</accession>
<dbReference type="InterPro" id="IPR011009">
    <property type="entry name" value="Kinase-like_dom_sf"/>
</dbReference>
<keyword evidence="5 12" id="KW-0418">Kinase</keyword>
<protein>
    <recommendedName>
        <fullName evidence="1">non-specific serine/threonine protein kinase</fullName>
        <ecNumber evidence="1">2.7.11.1</ecNumber>
    </recommendedName>
</protein>
<dbReference type="InterPro" id="IPR000719">
    <property type="entry name" value="Prot_kinase_dom"/>
</dbReference>
<keyword evidence="2 12" id="KW-0723">Serine/threonine-protein kinase</keyword>
<dbReference type="RefSeq" id="WP_190432249.1">
    <property type="nucleotide sequence ID" value="NZ_JAMPKM010000012.1"/>
</dbReference>
<evidence type="ECO:0000256" key="9">
    <source>
        <dbReference type="PROSITE-ProRule" id="PRU10141"/>
    </source>
</evidence>
<feature type="compositionally biased region" description="Pro residues" evidence="10">
    <location>
        <begin position="689"/>
        <end position="712"/>
    </location>
</feature>
<dbReference type="Proteomes" id="UP001464891">
    <property type="component" value="Unassembled WGS sequence"/>
</dbReference>
<dbReference type="EMBL" id="JAMPKM010000012">
    <property type="protein sequence ID" value="MEP0819143.1"/>
    <property type="molecule type" value="Genomic_DNA"/>
</dbReference>
<evidence type="ECO:0000256" key="4">
    <source>
        <dbReference type="ARBA" id="ARBA00022741"/>
    </source>
</evidence>
<evidence type="ECO:0000256" key="5">
    <source>
        <dbReference type="ARBA" id="ARBA00022777"/>
    </source>
</evidence>
<comment type="catalytic activity">
    <reaction evidence="7">
        <text>L-threonyl-[protein] + ATP = O-phospho-L-threonyl-[protein] + ADP + H(+)</text>
        <dbReference type="Rhea" id="RHEA:46608"/>
        <dbReference type="Rhea" id="RHEA-COMP:11060"/>
        <dbReference type="Rhea" id="RHEA-COMP:11605"/>
        <dbReference type="ChEBI" id="CHEBI:15378"/>
        <dbReference type="ChEBI" id="CHEBI:30013"/>
        <dbReference type="ChEBI" id="CHEBI:30616"/>
        <dbReference type="ChEBI" id="CHEBI:61977"/>
        <dbReference type="ChEBI" id="CHEBI:456216"/>
        <dbReference type="EC" id="2.7.11.1"/>
    </reaction>
</comment>
<evidence type="ECO:0000256" key="7">
    <source>
        <dbReference type="ARBA" id="ARBA00047899"/>
    </source>
</evidence>
<keyword evidence="4 9" id="KW-0547">Nucleotide-binding</keyword>
<dbReference type="Gene3D" id="3.30.200.20">
    <property type="entry name" value="Phosphorylase Kinase, domain 1"/>
    <property type="match status" value="1"/>
</dbReference>
<dbReference type="PROSITE" id="PS00107">
    <property type="entry name" value="PROTEIN_KINASE_ATP"/>
    <property type="match status" value="1"/>
</dbReference>
<comment type="catalytic activity">
    <reaction evidence="8">
        <text>L-seryl-[protein] + ATP = O-phospho-L-seryl-[protein] + ADP + H(+)</text>
        <dbReference type="Rhea" id="RHEA:17989"/>
        <dbReference type="Rhea" id="RHEA-COMP:9863"/>
        <dbReference type="Rhea" id="RHEA-COMP:11604"/>
        <dbReference type="ChEBI" id="CHEBI:15378"/>
        <dbReference type="ChEBI" id="CHEBI:29999"/>
        <dbReference type="ChEBI" id="CHEBI:30616"/>
        <dbReference type="ChEBI" id="CHEBI:83421"/>
        <dbReference type="ChEBI" id="CHEBI:456216"/>
        <dbReference type="EC" id="2.7.11.1"/>
    </reaction>
</comment>
<feature type="binding site" evidence="9">
    <location>
        <position position="73"/>
    </location>
    <ligand>
        <name>ATP</name>
        <dbReference type="ChEBI" id="CHEBI:30616"/>
    </ligand>
</feature>
<dbReference type="PROSITE" id="PS00109">
    <property type="entry name" value="PROTEIN_KINASE_TYR"/>
    <property type="match status" value="1"/>
</dbReference>
<dbReference type="Gene3D" id="2.60.120.380">
    <property type="match status" value="1"/>
</dbReference>
<feature type="region of interest" description="Disordered" evidence="10">
    <location>
        <begin position="685"/>
        <end position="712"/>
    </location>
</feature>
<dbReference type="PANTHER" id="PTHR24363">
    <property type="entry name" value="SERINE/THREONINE PROTEIN KINASE"/>
    <property type="match status" value="1"/>
</dbReference>
<dbReference type="SUPFAM" id="SSF56112">
    <property type="entry name" value="Protein kinase-like (PK-like)"/>
    <property type="match status" value="1"/>
</dbReference>
<dbReference type="CDD" id="cd14014">
    <property type="entry name" value="STKc_PknB_like"/>
    <property type="match status" value="1"/>
</dbReference>
<dbReference type="PROSITE" id="PS50011">
    <property type="entry name" value="PROTEIN_KINASE_DOM"/>
    <property type="match status" value="1"/>
</dbReference>
<evidence type="ECO:0000313" key="12">
    <source>
        <dbReference type="EMBL" id="MEP0819143.1"/>
    </source>
</evidence>
<sequence>MPLYCSQRHENPDSSRFCHLCGEKLQAPVSVGVYAGLLLGDRYRVVRELGHGGFGRTYLAEDQNRFNEPCVLKEFAPQVQGTYALQKAEELFEREAGILYKLQHPQIPRFRELFRAALPDRSRLFLVQDYVEGQTYRALLDTRKLQGQRFNEAEVTQLLLQILPILDYIHSLGVIHRDISPDNLILRSADWLPVLIDFGGVKQIAATVASQFLAQSVGNGVSSPTRLGKIGYAPDEQLQMGVASPHSDLYALAVTILVLLTGKEPPDLLDSYNMSWIWRQEVSLSPKLSAILDRMLAQRPSDRYQSVREVLHDLNRYDVPVYAPPAPAPVYPPPVQTTAATVAVGRPPAPPEAAVSNYTVAPPPAYAPPSRGNSFGFGKVLLLLLVMAGAATGGWWLSSNWLGDLADRTPSAPPNEQPVVVPNVEPPAAPELSQEEQNRKEALGDRRRNLGVDYQFFVRLVNQVFYAQHSELQNRQLSAGAEDADLRAQWDQTANQLLDQLETISSEARSEMGKYDRNDRDRWRGSVNKLNLSTRALYTLADAKFFQLFPDQQGQDFVNQPIGQVWHAIAADELKAVQAGTSLEKVQFAQGSFSQEVSGALAPGEGKAFIAQLSQNQLIRLSLQADQKTLLSIYPPTSSQPPLLENSPETTWSGKLAQDGYYEFVVVSAATAPVTFQLNLAADNVISTPPSPVSPPPSPSPSPDSEPTPPAP</sequence>
<gene>
    <name evidence="12" type="ORF">NC998_18750</name>
</gene>
<dbReference type="GO" id="GO:0004674">
    <property type="term" value="F:protein serine/threonine kinase activity"/>
    <property type="evidence" value="ECO:0007669"/>
    <property type="project" value="UniProtKB-KW"/>
</dbReference>
<organism evidence="12 13">
    <name type="scientific">Trichocoleus desertorum GB2-A4</name>
    <dbReference type="NCBI Taxonomy" id="2933944"/>
    <lineage>
        <taxon>Bacteria</taxon>
        <taxon>Bacillati</taxon>
        <taxon>Cyanobacteriota</taxon>
        <taxon>Cyanophyceae</taxon>
        <taxon>Leptolyngbyales</taxon>
        <taxon>Trichocoleusaceae</taxon>
        <taxon>Trichocoleus</taxon>
    </lineage>
</organism>
<reference evidence="12 13" key="1">
    <citation type="submission" date="2022-04" db="EMBL/GenBank/DDBJ databases">
        <title>Positive selection, recombination, and allopatry shape intraspecific diversity of widespread and dominant cyanobacteria.</title>
        <authorList>
            <person name="Wei J."/>
            <person name="Shu W."/>
            <person name="Hu C."/>
        </authorList>
    </citation>
    <scope>NUCLEOTIDE SEQUENCE [LARGE SCALE GENOMIC DNA]</scope>
    <source>
        <strain evidence="12 13">GB2-A4</strain>
    </source>
</reference>
<proteinExistence type="predicted"/>
<feature type="domain" description="Protein kinase" evidence="11">
    <location>
        <begin position="43"/>
        <end position="315"/>
    </location>
</feature>
<evidence type="ECO:0000256" key="8">
    <source>
        <dbReference type="ARBA" id="ARBA00048679"/>
    </source>
</evidence>
<dbReference type="InterPro" id="IPR017441">
    <property type="entry name" value="Protein_kinase_ATP_BS"/>
</dbReference>
<evidence type="ECO:0000256" key="10">
    <source>
        <dbReference type="SAM" id="MobiDB-lite"/>
    </source>
</evidence>
<name>A0ABV0JCY8_9CYAN</name>
<evidence type="ECO:0000259" key="11">
    <source>
        <dbReference type="PROSITE" id="PS50011"/>
    </source>
</evidence>
<keyword evidence="6 9" id="KW-0067">ATP-binding</keyword>
<dbReference type="PANTHER" id="PTHR24363:SF0">
    <property type="entry name" value="SERINE_THREONINE KINASE LIKE DOMAIN CONTAINING 1"/>
    <property type="match status" value="1"/>
</dbReference>
<evidence type="ECO:0000256" key="1">
    <source>
        <dbReference type="ARBA" id="ARBA00012513"/>
    </source>
</evidence>
<dbReference type="Gene3D" id="1.10.510.10">
    <property type="entry name" value="Transferase(Phosphotransferase) domain 1"/>
    <property type="match status" value="1"/>
</dbReference>
<dbReference type="InterPro" id="IPR008266">
    <property type="entry name" value="Tyr_kinase_AS"/>
</dbReference>
<keyword evidence="3" id="KW-0808">Transferase</keyword>
<dbReference type="Pfam" id="PF00069">
    <property type="entry name" value="Pkinase"/>
    <property type="match status" value="1"/>
</dbReference>